<dbReference type="GeneID" id="116288170"/>
<accession>A0A6P8HDR4</accession>
<proteinExistence type="predicted"/>
<evidence type="ECO:0000313" key="2">
    <source>
        <dbReference type="Proteomes" id="UP000515163"/>
    </source>
</evidence>
<reference evidence="3" key="1">
    <citation type="submission" date="2025-08" db="UniProtKB">
        <authorList>
            <consortium name="RefSeq"/>
        </authorList>
    </citation>
    <scope>IDENTIFICATION</scope>
    <source>
        <tissue evidence="3">Tentacle</tissue>
    </source>
</reference>
<dbReference type="Proteomes" id="UP000515163">
    <property type="component" value="Unplaced"/>
</dbReference>
<feature type="signal peptide" evidence="1">
    <location>
        <begin position="1"/>
        <end position="20"/>
    </location>
</feature>
<dbReference type="RefSeq" id="XP_031550782.1">
    <property type="nucleotide sequence ID" value="XM_031694922.1"/>
</dbReference>
<evidence type="ECO:0000313" key="3">
    <source>
        <dbReference type="RefSeq" id="XP_031550782.1"/>
    </source>
</evidence>
<organism evidence="2 3">
    <name type="scientific">Actinia tenebrosa</name>
    <name type="common">Australian red waratah sea anemone</name>
    <dbReference type="NCBI Taxonomy" id="6105"/>
    <lineage>
        <taxon>Eukaryota</taxon>
        <taxon>Metazoa</taxon>
        <taxon>Cnidaria</taxon>
        <taxon>Anthozoa</taxon>
        <taxon>Hexacorallia</taxon>
        <taxon>Actiniaria</taxon>
        <taxon>Actiniidae</taxon>
        <taxon>Actinia</taxon>
    </lineage>
</organism>
<keyword evidence="2" id="KW-1185">Reference proteome</keyword>
<evidence type="ECO:0000256" key="1">
    <source>
        <dbReference type="SAM" id="SignalP"/>
    </source>
</evidence>
<dbReference type="AlphaFoldDB" id="A0A6P8HDR4"/>
<sequence>MLKLTVLVVIMALNLKSSSSNFTTTPRPPIPMTCPTCQHGRSYDDCQSKATSYQCENIGNTFTMCKIQCNKGQGNWEFGCATPNECEIQKHYCTRTGECNIACCDGPNCIQGNPNMTDPCRGSLTHAPKAIVVGACVAAGLYAMHHN</sequence>
<dbReference type="OrthoDB" id="10268914at2759"/>
<keyword evidence="1" id="KW-0732">Signal</keyword>
<dbReference type="KEGG" id="aten:116288170"/>
<name>A0A6P8HDR4_ACTTE</name>
<feature type="chain" id="PRO_5028140509" evidence="1">
    <location>
        <begin position="21"/>
        <end position="147"/>
    </location>
</feature>
<protein>
    <submittedName>
        <fullName evidence="3">Uncharacterized protein LOC116288170</fullName>
    </submittedName>
</protein>
<dbReference type="InParanoid" id="A0A6P8HDR4"/>
<gene>
    <name evidence="3" type="primary">LOC116288170</name>
</gene>